<dbReference type="RefSeq" id="WP_229796804.1">
    <property type="nucleotide sequence ID" value="NZ_BMWZ01000005.1"/>
</dbReference>
<reference evidence="2" key="1">
    <citation type="journal article" date="2014" name="Int. J. Syst. Evol. Microbiol.">
        <title>Complete genome sequence of Corynebacterium casei LMG S-19264T (=DSM 44701T), isolated from a smear-ripened cheese.</title>
        <authorList>
            <consortium name="US DOE Joint Genome Institute (JGI-PGF)"/>
            <person name="Walter F."/>
            <person name="Albersmeier A."/>
            <person name="Kalinowski J."/>
            <person name="Ruckert C."/>
        </authorList>
    </citation>
    <scope>NUCLEOTIDE SEQUENCE</scope>
    <source>
        <strain evidence="2">KCTC 12710</strain>
    </source>
</reference>
<dbReference type="Proteomes" id="UP000636004">
    <property type="component" value="Unassembled WGS sequence"/>
</dbReference>
<gene>
    <name evidence="2" type="ORF">GCM10007028_24970</name>
</gene>
<sequence length="199" mass="22978">MKLIQCITLILFSFSLTMYSQNEIPSKTWQLETAVLGLEEQYREKAKVYGYDADGNFIVLREGTNQYVCLADDPKNDHFQVAAYHKDLDEFMARGRELKAQGKNFKEIFDIREEEVKNSTLNLPYHSTLIVLKGDINEETKRIENQKVRYVVYIPFATSETTGLPDKPLTAGHPWIMNPGTHRAHIMITPTYPETEKTE</sequence>
<feature type="signal peptide" evidence="1">
    <location>
        <begin position="1"/>
        <end position="20"/>
    </location>
</feature>
<organism evidence="2 3">
    <name type="scientific">Algibacter mikhailovii</name>
    <dbReference type="NCBI Taxonomy" id="425498"/>
    <lineage>
        <taxon>Bacteria</taxon>
        <taxon>Pseudomonadati</taxon>
        <taxon>Bacteroidota</taxon>
        <taxon>Flavobacteriia</taxon>
        <taxon>Flavobacteriales</taxon>
        <taxon>Flavobacteriaceae</taxon>
        <taxon>Algibacter</taxon>
    </lineage>
</organism>
<name>A0A918VA34_9FLAO</name>
<comment type="caution">
    <text evidence="2">The sequence shown here is derived from an EMBL/GenBank/DDBJ whole genome shotgun (WGS) entry which is preliminary data.</text>
</comment>
<evidence type="ECO:0000256" key="1">
    <source>
        <dbReference type="SAM" id="SignalP"/>
    </source>
</evidence>
<protein>
    <submittedName>
        <fullName evidence="2">Uncharacterized protein</fullName>
    </submittedName>
</protein>
<dbReference type="EMBL" id="BMWZ01000005">
    <property type="protein sequence ID" value="GGZ85709.1"/>
    <property type="molecule type" value="Genomic_DNA"/>
</dbReference>
<dbReference type="AlphaFoldDB" id="A0A918VA34"/>
<reference evidence="2" key="2">
    <citation type="submission" date="2020-09" db="EMBL/GenBank/DDBJ databases">
        <authorList>
            <person name="Sun Q."/>
            <person name="Kim S."/>
        </authorList>
    </citation>
    <scope>NUCLEOTIDE SEQUENCE</scope>
    <source>
        <strain evidence="2">KCTC 12710</strain>
    </source>
</reference>
<keyword evidence="3" id="KW-1185">Reference proteome</keyword>
<feature type="chain" id="PRO_5036837613" evidence="1">
    <location>
        <begin position="21"/>
        <end position="199"/>
    </location>
</feature>
<accession>A0A918VA34</accession>
<keyword evidence="1" id="KW-0732">Signal</keyword>
<evidence type="ECO:0000313" key="3">
    <source>
        <dbReference type="Proteomes" id="UP000636004"/>
    </source>
</evidence>
<proteinExistence type="predicted"/>
<evidence type="ECO:0000313" key="2">
    <source>
        <dbReference type="EMBL" id="GGZ85709.1"/>
    </source>
</evidence>